<dbReference type="EMBL" id="PNYA01000029">
    <property type="protein sequence ID" value="PMS15725.1"/>
    <property type="molecule type" value="Genomic_DNA"/>
</dbReference>
<dbReference type="SUPFAM" id="SSF56801">
    <property type="entry name" value="Acetyl-CoA synthetase-like"/>
    <property type="match status" value="1"/>
</dbReference>
<dbReference type="InterPro" id="IPR045851">
    <property type="entry name" value="AMP-bd_C_sf"/>
</dbReference>
<dbReference type="Pfam" id="PF13193">
    <property type="entry name" value="AMP-binding_C"/>
    <property type="match status" value="1"/>
</dbReference>
<protein>
    <submittedName>
        <fullName evidence="7">Long-chain fatty acid--CoA ligase</fullName>
    </submittedName>
</protein>
<dbReference type="PANTHER" id="PTHR43859">
    <property type="entry name" value="ACYL-ACTIVATING ENZYME"/>
    <property type="match status" value="1"/>
</dbReference>
<comment type="similarity">
    <text evidence="1">Belongs to the ATP-dependent AMP-binding enzyme family.</text>
</comment>
<dbReference type="GO" id="GO:0016874">
    <property type="term" value="F:ligase activity"/>
    <property type="evidence" value="ECO:0007669"/>
    <property type="project" value="UniProtKB-KW"/>
</dbReference>
<dbReference type="Pfam" id="PF00501">
    <property type="entry name" value="AMP-binding"/>
    <property type="match status" value="1"/>
</dbReference>
<evidence type="ECO:0000313" key="7">
    <source>
        <dbReference type="EMBL" id="PMS15725.1"/>
    </source>
</evidence>
<reference evidence="7 8" key="1">
    <citation type="submission" date="2018-01" db="EMBL/GenBank/DDBJ databases">
        <title>Whole genome analyses suggest that Burkholderia sensu lato contains two further novel genera in the rhizoxinica-symbiotica group Mycetohabitans gen. nov., and Trinickia gen. nov.: implications for the evolution of diazotrophy and nodulation in the Burkholderiaceae.</title>
        <authorList>
            <person name="Estrada-de los Santos P."/>
            <person name="Palmer M."/>
            <person name="Chavez-Ramirez B."/>
            <person name="Beukes C."/>
            <person name="Steenkamp E.T."/>
            <person name="Hirsch A.M."/>
            <person name="Manyaka P."/>
            <person name="Maluk M."/>
            <person name="Lafos M."/>
            <person name="Crook M."/>
            <person name="Gross E."/>
            <person name="Simon M.F."/>
            <person name="Bueno dos Reis Junior F."/>
            <person name="Poole P.S."/>
            <person name="Venter S.N."/>
            <person name="James E.K."/>
        </authorList>
    </citation>
    <scope>NUCLEOTIDE SEQUENCE [LARGE SCALE GENOMIC DNA]</scope>
    <source>
        <strain evidence="7 8">GIMN1.004</strain>
    </source>
</reference>
<keyword evidence="8" id="KW-1185">Reference proteome</keyword>
<dbReference type="PROSITE" id="PS00455">
    <property type="entry name" value="AMP_BINDING"/>
    <property type="match status" value="1"/>
</dbReference>
<dbReference type="RefSeq" id="WP_102648378.1">
    <property type="nucleotide sequence ID" value="NZ_PNYA01000029.1"/>
</dbReference>
<dbReference type="InterPro" id="IPR000873">
    <property type="entry name" value="AMP-dep_synth/lig_dom"/>
</dbReference>
<evidence type="ECO:0000259" key="6">
    <source>
        <dbReference type="Pfam" id="PF13193"/>
    </source>
</evidence>
<keyword evidence="2 7" id="KW-0436">Ligase</keyword>
<comment type="caution">
    <text evidence="7">The sequence shown here is derived from an EMBL/GenBank/DDBJ whole genome shotgun (WGS) entry which is preliminary data.</text>
</comment>
<evidence type="ECO:0000256" key="2">
    <source>
        <dbReference type="ARBA" id="ARBA00022598"/>
    </source>
</evidence>
<sequence length="550" mass="59801">MRHTMMHFPLTIGGILTHAASIHGGVEIASRLPDGGTHRYRVADFAARVARLAGALRGLGLQPGDRVATLMWNHYAHLEAYFAVPAVGGVLNTLNLRMAPDDIAYIARDAGARFLIVDDILLPLFERIRASIEFERVIVVAQDGAATDDAYVDYEALLAAGEPFERLEPFAGGIDIDENAPASICYTSGTTGRPKGVVYSHRSIVLHALCISLPDCFDLSMRQTLAPVVPMFHVNGWCLPFAALLTGVRLALPGPRLDARSLVDWFEQEQVTLSAGVPSLWCGFIDMLRSAPDMRARLSPALHLIVAGSACPEAMMVALDELGIRSTHAWGMTELSPVGAFSSLKPHLAGGTAERDDEALRYRLKQGLPLPFVQTRVMTDSGVAQWDGASVGELQVRGPWVAASYHGGVSAQSWTDDRWLRTGDVAHIDGEGYIQITDRLKDLIKSGGEWISSVALENALAGHECVQEAAVVAAPDPKWQERPLAFVKLRDGRHATGEDLIGHLASRFPRWWLPDAVEFVDEIPKTSTGKIQKTVLREIAATLRAKPELA</sequence>
<evidence type="ECO:0000256" key="3">
    <source>
        <dbReference type="ARBA" id="ARBA00022832"/>
    </source>
</evidence>
<dbReference type="InterPro" id="IPR042099">
    <property type="entry name" value="ANL_N_sf"/>
</dbReference>
<keyword evidence="3" id="KW-0276">Fatty acid metabolism</keyword>
<dbReference type="GO" id="GO:0006631">
    <property type="term" value="P:fatty acid metabolic process"/>
    <property type="evidence" value="ECO:0007669"/>
    <property type="project" value="UniProtKB-KW"/>
</dbReference>
<accession>A0A2N7VF03</accession>
<dbReference type="FunFam" id="3.30.300.30:FF:000008">
    <property type="entry name" value="2,3-dihydroxybenzoate-AMP ligase"/>
    <property type="match status" value="1"/>
</dbReference>
<proteinExistence type="inferred from homology"/>
<dbReference type="PANTHER" id="PTHR43859:SF4">
    <property type="entry name" value="BUTANOATE--COA LIGASE AAE1-RELATED"/>
    <property type="match status" value="1"/>
</dbReference>
<dbReference type="InterPro" id="IPR025110">
    <property type="entry name" value="AMP-bd_C"/>
</dbReference>
<dbReference type="OrthoDB" id="9766486at2"/>
<dbReference type="InterPro" id="IPR020845">
    <property type="entry name" value="AMP-binding_CS"/>
</dbReference>
<dbReference type="NCBIfam" id="NF004837">
    <property type="entry name" value="PRK06187.1"/>
    <property type="match status" value="1"/>
</dbReference>
<dbReference type="AlphaFoldDB" id="A0A2N7VF03"/>
<feature type="domain" description="AMP-binding enzyme C-terminal" evidence="6">
    <location>
        <begin position="456"/>
        <end position="530"/>
    </location>
</feature>
<name>A0A2N7VF03_9BURK</name>
<dbReference type="Proteomes" id="UP000235616">
    <property type="component" value="Unassembled WGS sequence"/>
</dbReference>
<evidence type="ECO:0000313" key="8">
    <source>
        <dbReference type="Proteomes" id="UP000235616"/>
    </source>
</evidence>
<dbReference type="Gene3D" id="3.30.300.30">
    <property type="match status" value="1"/>
</dbReference>
<gene>
    <name evidence="7" type="ORF">C0Z18_26215</name>
</gene>
<evidence type="ECO:0000256" key="4">
    <source>
        <dbReference type="ARBA" id="ARBA00023098"/>
    </source>
</evidence>
<dbReference type="CDD" id="cd12119">
    <property type="entry name" value="ttLC_FACS_AlkK_like"/>
    <property type="match status" value="1"/>
</dbReference>
<feature type="domain" description="AMP-dependent synthetase/ligase" evidence="5">
    <location>
        <begin position="37"/>
        <end position="406"/>
    </location>
</feature>
<evidence type="ECO:0000259" key="5">
    <source>
        <dbReference type="Pfam" id="PF00501"/>
    </source>
</evidence>
<dbReference type="Gene3D" id="3.40.50.12780">
    <property type="entry name" value="N-terminal domain of ligase-like"/>
    <property type="match status" value="1"/>
</dbReference>
<evidence type="ECO:0000256" key="1">
    <source>
        <dbReference type="ARBA" id="ARBA00006432"/>
    </source>
</evidence>
<keyword evidence="4" id="KW-0443">Lipid metabolism</keyword>
<organism evidence="7 8">
    <name type="scientific">Trinickia dabaoshanensis</name>
    <dbReference type="NCBI Taxonomy" id="564714"/>
    <lineage>
        <taxon>Bacteria</taxon>
        <taxon>Pseudomonadati</taxon>
        <taxon>Pseudomonadota</taxon>
        <taxon>Betaproteobacteria</taxon>
        <taxon>Burkholderiales</taxon>
        <taxon>Burkholderiaceae</taxon>
        <taxon>Trinickia</taxon>
    </lineage>
</organism>